<dbReference type="Pfam" id="PF17164">
    <property type="entry name" value="DUF5122"/>
    <property type="match status" value="6"/>
</dbReference>
<evidence type="ECO:0000259" key="2">
    <source>
        <dbReference type="Pfam" id="PF18962"/>
    </source>
</evidence>
<dbReference type="SUPFAM" id="SSF63829">
    <property type="entry name" value="Calcium-dependent phosphotriesterase"/>
    <property type="match status" value="1"/>
</dbReference>
<keyword evidence="1" id="KW-0732">Signal</keyword>
<proteinExistence type="predicted"/>
<dbReference type="AlphaFoldDB" id="A0A1M5RAJ7"/>
<evidence type="ECO:0000313" key="4">
    <source>
        <dbReference type="Proteomes" id="UP000184212"/>
    </source>
</evidence>
<accession>A0A1M5RAJ7</accession>
<organism evidence="3 4">
    <name type="scientific">Chryseolinea serpens</name>
    <dbReference type="NCBI Taxonomy" id="947013"/>
    <lineage>
        <taxon>Bacteria</taxon>
        <taxon>Pseudomonadati</taxon>
        <taxon>Bacteroidota</taxon>
        <taxon>Cytophagia</taxon>
        <taxon>Cytophagales</taxon>
        <taxon>Fulvivirgaceae</taxon>
        <taxon>Chryseolinea</taxon>
    </lineage>
</organism>
<dbReference type="NCBIfam" id="TIGR04183">
    <property type="entry name" value="Por_Secre_tail"/>
    <property type="match status" value="1"/>
</dbReference>
<dbReference type="NCBIfam" id="TIGR02608">
    <property type="entry name" value="delta_60_rpt"/>
    <property type="match status" value="5"/>
</dbReference>
<dbReference type="InterPro" id="IPR036116">
    <property type="entry name" value="FN3_sf"/>
</dbReference>
<dbReference type="Gene3D" id="2.60.40.10">
    <property type="entry name" value="Immunoglobulins"/>
    <property type="match status" value="1"/>
</dbReference>
<keyword evidence="4" id="KW-1185">Reference proteome</keyword>
<evidence type="ECO:0000256" key="1">
    <source>
        <dbReference type="SAM" id="SignalP"/>
    </source>
</evidence>
<dbReference type="CDD" id="cd00063">
    <property type="entry name" value="FN3"/>
    <property type="match status" value="1"/>
</dbReference>
<evidence type="ECO:0000313" key="3">
    <source>
        <dbReference type="EMBL" id="SHH23089.1"/>
    </source>
</evidence>
<sequence length="905" mass="97962">MKKNLLFLFLVASSITISAQTLKKEFNPLLTTAGVVVKEGAAYPDGRLIIWAGDLASADGERVPGIVRLLADGSIDHSFSAGTGFHAQYFPELNFEVNDILIQPDEHILVAGTFVSYDGKKADKVVRLNPDGTIDPSFNAQATGPGIVFDLELQADGKILVSGGTHINEKTPGALIRLNADGSLDQSFVLGESFQHGNVYSTKVQSDGKIVAIYDPVVSTGFSYLQRFNTDGSADTPFKKEMTDRGATQFDFQMVDGQQYIVLLNTGWEFLGRFKPDGTRDAGFLNGFQSMDPQSIFIINNEIYCYGQTVSRVMDNGLRDDASPKIYRGPRSWITYAGNGNFYLSSDGRLDTHAPLDLFKINLTGDDVAGFDANLARTATISGVVPVEAQKVILFGDFDRVNDAPEKNIVLLDDHGSVDPSFTAGNLFNDAVRTVVRQPDGNLIVAGDFTSFDGMARYCMVRLHADGTLDDSFQAPAFLADGKKRGYTITLLTDGKMLVQISGSLSIGNGIEALFRLNPDGSLDRAFPVSHDINNLLTLITVAPEADGKVMALLNGSDSKQYLKRYESDGTLTDVGSLDVYLRLGNGEKPNVDGTTFYGFSGVASPTGGGGATQLVRLKPDGKKDESFSPFFFNLPNRRYNASRFQDKIAVFGLFERAGVNLTQTETTGYPIAKLALVDMQGNVMPGFSVPIDGIPSNLVQINDTDFMLTGPIKSVDGEHFYGAAWLTVAPGLPKAPSNVQAVIENNRIKMTWSDNANNETGFEIQRLDRETQVYTAIALTGADVTALLDTANIANQNFFLRIRAVNAAGASAFVDFNSIILDAAPETKTEMISVYPNPARNVVAISGASVRETNVTLVDTMGKEVQFRWLDENTIDISGTPPGVYILSVATENGVVARKIVKEK</sequence>
<dbReference type="InterPro" id="IPR026444">
    <property type="entry name" value="Secre_tail"/>
</dbReference>
<dbReference type="Pfam" id="PF18962">
    <property type="entry name" value="Por_Secre_tail"/>
    <property type="match status" value="1"/>
</dbReference>
<dbReference type="InterPro" id="IPR003961">
    <property type="entry name" value="FN3_dom"/>
</dbReference>
<reference evidence="3 4" key="1">
    <citation type="submission" date="2016-11" db="EMBL/GenBank/DDBJ databases">
        <authorList>
            <person name="Jaros S."/>
            <person name="Januszkiewicz K."/>
            <person name="Wedrychowicz H."/>
        </authorList>
    </citation>
    <scope>NUCLEOTIDE SEQUENCE [LARGE SCALE GENOMIC DNA]</scope>
    <source>
        <strain evidence="3 4">DSM 24574</strain>
    </source>
</reference>
<dbReference type="EMBL" id="FQWQ01000002">
    <property type="protein sequence ID" value="SHH23089.1"/>
    <property type="molecule type" value="Genomic_DNA"/>
</dbReference>
<dbReference type="SUPFAM" id="SSF49265">
    <property type="entry name" value="Fibronectin type III"/>
    <property type="match status" value="1"/>
</dbReference>
<feature type="domain" description="Secretion system C-terminal sorting" evidence="2">
    <location>
        <begin position="835"/>
        <end position="902"/>
    </location>
</feature>
<dbReference type="STRING" id="947013.SAMN04488109_3275"/>
<gene>
    <name evidence="3" type="ORF">SAMN04488109_3275</name>
</gene>
<dbReference type="Proteomes" id="UP000184212">
    <property type="component" value="Unassembled WGS sequence"/>
</dbReference>
<feature type="chain" id="PRO_5012612646" evidence="1">
    <location>
        <begin position="20"/>
        <end position="905"/>
    </location>
</feature>
<dbReference type="Gene3D" id="2.80.10.50">
    <property type="match status" value="4"/>
</dbReference>
<dbReference type="InterPro" id="IPR013431">
    <property type="entry name" value="Delta_60_rpt"/>
</dbReference>
<dbReference type="OrthoDB" id="9805017at2"/>
<name>A0A1M5RAJ7_9BACT</name>
<dbReference type="InterPro" id="IPR013783">
    <property type="entry name" value="Ig-like_fold"/>
</dbReference>
<protein>
    <submittedName>
        <fullName evidence="3">Delta-60 repeat domain-containing protein/Por secretion system C-terminal sorting domain-containing protein</fullName>
    </submittedName>
</protein>
<feature type="signal peptide" evidence="1">
    <location>
        <begin position="1"/>
        <end position="19"/>
    </location>
</feature>